<dbReference type="Proteomes" id="UP000309038">
    <property type="component" value="Unassembled WGS sequence"/>
</dbReference>
<keyword evidence="7 9" id="KW-0804">Transcription</keyword>
<keyword evidence="8 9" id="KW-0539">Nucleus</keyword>
<comment type="similarity">
    <text evidence="2 9">Belongs to the EAF6 family.</text>
</comment>
<comment type="subunit">
    <text evidence="9">Component of the NuA4 histone acetyltransferase complex.</text>
</comment>
<evidence type="ECO:0000313" key="12">
    <source>
        <dbReference type="EMBL" id="THG99680.1"/>
    </source>
</evidence>
<sequence>MLFKSLPILLTLVLSVASSYVPGYARSPRATDDTKGTILVPTSGTAIEPAGNFTFTYSPRADYGVSTFAYHMCSRRDTTLDGLITLTTLPCLTRLNPCPAELTMPDFSKSPGGFAAGESASNIAMQLAVVEEWGNGDPSVGRKFGLALTAIVYNATTTTMSNDGPNPTPEDKLKYDAAKKELMQALAKKRSADKQLQTIEVQVYNIEGTYLTETAAHSGGNIIQGFENYLKNATGSRRKYEVTEADRIFSTSSKTYQKALELQGEGDESTATIEDHQSRMSTPGLTTVVLPAAKTQEMTAAQQKKHRDREYQRKKRANAARRSAALSDEESVTSASGRRPTKRARLGDDDS</sequence>
<evidence type="ECO:0000256" key="8">
    <source>
        <dbReference type="ARBA" id="ARBA00023242"/>
    </source>
</evidence>
<evidence type="ECO:0000256" key="3">
    <source>
        <dbReference type="ARBA" id="ARBA00018504"/>
    </source>
</evidence>
<protein>
    <recommendedName>
        <fullName evidence="3 9">Chromatin modification-related protein EAF6</fullName>
    </recommendedName>
</protein>
<evidence type="ECO:0000256" key="7">
    <source>
        <dbReference type="ARBA" id="ARBA00023163"/>
    </source>
</evidence>
<comment type="caution">
    <text evidence="12">The sequence shown here is derived from an EMBL/GenBank/DDBJ whole genome shotgun (WGS) entry which is preliminary data.</text>
</comment>
<evidence type="ECO:0000256" key="9">
    <source>
        <dbReference type="RuleBase" id="RU368022"/>
    </source>
</evidence>
<dbReference type="GO" id="GO:0006325">
    <property type="term" value="P:chromatin organization"/>
    <property type="evidence" value="ECO:0007669"/>
    <property type="project" value="UniProtKB-KW"/>
</dbReference>
<dbReference type="InterPro" id="IPR015418">
    <property type="entry name" value="Eaf6"/>
</dbReference>
<feature type="compositionally biased region" description="Basic residues" evidence="10">
    <location>
        <begin position="303"/>
        <end position="319"/>
    </location>
</feature>
<dbReference type="GO" id="GO:0005634">
    <property type="term" value="C:nucleus"/>
    <property type="evidence" value="ECO:0007669"/>
    <property type="project" value="UniProtKB-SubCell"/>
</dbReference>
<evidence type="ECO:0000256" key="10">
    <source>
        <dbReference type="SAM" id="MobiDB-lite"/>
    </source>
</evidence>
<dbReference type="Pfam" id="PF09340">
    <property type="entry name" value="NuA4"/>
    <property type="match status" value="1"/>
</dbReference>
<dbReference type="EMBL" id="SGPJ01000072">
    <property type="protein sequence ID" value="THG99680.1"/>
    <property type="molecule type" value="Genomic_DNA"/>
</dbReference>
<keyword evidence="13" id="KW-1185">Reference proteome</keyword>
<evidence type="ECO:0000256" key="6">
    <source>
        <dbReference type="ARBA" id="ARBA00023054"/>
    </source>
</evidence>
<feature type="signal peptide" evidence="11">
    <location>
        <begin position="1"/>
        <end position="18"/>
    </location>
</feature>
<dbReference type="AlphaFoldDB" id="A0A4S4KNE7"/>
<proteinExistence type="inferred from homology"/>
<comment type="subcellular location">
    <subcellularLocation>
        <location evidence="1 9">Nucleus</location>
    </subcellularLocation>
</comment>
<accession>A0A4S4KNE7</accession>
<evidence type="ECO:0000256" key="5">
    <source>
        <dbReference type="ARBA" id="ARBA00023015"/>
    </source>
</evidence>
<gene>
    <name evidence="12" type="ORF">EW026_g2724</name>
</gene>
<dbReference type="PANTHER" id="PTHR13476">
    <property type="entry name" value="CHROMATIN MODIFICATION-RELATED PROTEIN MEAF6"/>
    <property type="match status" value="1"/>
</dbReference>
<keyword evidence="11" id="KW-0732">Signal</keyword>
<evidence type="ECO:0000256" key="11">
    <source>
        <dbReference type="SAM" id="SignalP"/>
    </source>
</evidence>
<organism evidence="12 13">
    <name type="scientific">Hermanssonia centrifuga</name>
    <dbReference type="NCBI Taxonomy" id="98765"/>
    <lineage>
        <taxon>Eukaryota</taxon>
        <taxon>Fungi</taxon>
        <taxon>Dikarya</taxon>
        <taxon>Basidiomycota</taxon>
        <taxon>Agaricomycotina</taxon>
        <taxon>Agaricomycetes</taxon>
        <taxon>Polyporales</taxon>
        <taxon>Meruliaceae</taxon>
        <taxon>Hermanssonia</taxon>
    </lineage>
</organism>
<keyword evidence="9" id="KW-0227">DNA damage</keyword>
<feature type="chain" id="PRO_5020502843" description="Chromatin modification-related protein EAF6" evidence="11">
    <location>
        <begin position="19"/>
        <end position="351"/>
    </location>
</feature>
<reference evidence="12 13" key="1">
    <citation type="submission" date="2019-02" db="EMBL/GenBank/DDBJ databases">
        <title>Genome sequencing of the rare red list fungi Phlebia centrifuga.</title>
        <authorList>
            <person name="Buettner E."/>
            <person name="Kellner H."/>
        </authorList>
    </citation>
    <scope>NUCLEOTIDE SEQUENCE [LARGE SCALE GENOMIC DNA]</scope>
    <source>
        <strain evidence="12 13">DSM 108282</strain>
    </source>
</reference>
<keyword evidence="4 9" id="KW-0156">Chromatin regulator</keyword>
<evidence type="ECO:0000256" key="1">
    <source>
        <dbReference type="ARBA" id="ARBA00004123"/>
    </source>
</evidence>
<evidence type="ECO:0000313" key="13">
    <source>
        <dbReference type="Proteomes" id="UP000309038"/>
    </source>
</evidence>
<keyword evidence="6" id="KW-0175">Coiled coil</keyword>
<dbReference type="GO" id="GO:0035267">
    <property type="term" value="C:NuA4 histone acetyltransferase complex"/>
    <property type="evidence" value="ECO:0007669"/>
    <property type="project" value="UniProtKB-UniRule"/>
</dbReference>
<dbReference type="GO" id="GO:0006281">
    <property type="term" value="P:DNA repair"/>
    <property type="evidence" value="ECO:0007669"/>
    <property type="project" value="UniProtKB-UniRule"/>
</dbReference>
<evidence type="ECO:0000256" key="2">
    <source>
        <dbReference type="ARBA" id="ARBA00010916"/>
    </source>
</evidence>
<keyword evidence="5 9" id="KW-0805">Transcription regulation</keyword>
<evidence type="ECO:0000256" key="4">
    <source>
        <dbReference type="ARBA" id="ARBA00022853"/>
    </source>
</evidence>
<name>A0A4S4KNE7_9APHY</name>
<feature type="region of interest" description="Disordered" evidence="10">
    <location>
        <begin position="263"/>
        <end position="351"/>
    </location>
</feature>
<comment type="function">
    <text evidence="9">Component of the NuA4 histone acetyltransferase complex which is involved in transcriptional activation of selected genes principally by acetylation of nucleosomal histone H4 and H2A. The NuA4 complex is also involved in DNA repair.</text>
</comment>
<keyword evidence="9" id="KW-0234">DNA repair</keyword>